<evidence type="ECO:0000256" key="5">
    <source>
        <dbReference type="ARBA" id="ARBA00044539"/>
    </source>
</evidence>
<organism evidence="8 9">
    <name type="scientific">Marinimicrobium koreense</name>
    <dbReference type="NCBI Taxonomy" id="306545"/>
    <lineage>
        <taxon>Bacteria</taxon>
        <taxon>Pseudomonadati</taxon>
        <taxon>Pseudomonadota</taxon>
        <taxon>Gammaproteobacteria</taxon>
        <taxon>Cellvibrionales</taxon>
        <taxon>Cellvibrionaceae</taxon>
        <taxon>Marinimicrobium</taxon>
    </lineage>
</organism>
<dbReference type="PANTHER" id="PTHR13615:SF3">
    <property type="entry name" value="GLYCOSYLTRANSFERASE-LIKE DOMAIN-CONTAINING PROTEIN 1"/>
    <property type="match status" value="1"/>
</dbReference>
<keyword evidence="9" id="KW-1185">Reference proteome</keyword>
<dbReference type="OrthoDB" id="9792163at2"/>
<dbReference type="InterPro" id="IPR051862">
    <property type="entry name" value="GT-like_domain_containing_1"/>
</dbReference>
<dbReference type="EC" id="2.4.1.110" evidence="4"/>
<dbReference type="SUPFAM" id="SSF53756">
    <property type="entry name" value="UDP-Glycosyltransferase/glycogen phosphorylase"/>
    <property type="match status" value="1"/>
</dbReference>
<feature type="domain" description="tRNA-queuosine alpha-mannosyltransferase N-terminal" evidence="7">
    <location>
        <begin position="2"/>
        <end position="171"/>
    </location>
</feature>
<dbReference type="PANTHER" id="PTHR13615">
    <property type="entry name" value="GLYCOSYLTRANSFERASE-LIKE 1"/>
    <property type="match status" value="1"/>
</dbReference>
<dbReference type="RefSeq" id="WP_123637038.1">
    <property type="nucleotide sequence ID" value="NZ_RJUK01000001.1"/>
</dbReference>
<evidence type="ECO:0000256" key="1">
    <source>
        <dbReference type="ARBA" id="ARBA00009481"/>
    </source>
</evidence>
<evidence type="ECO:0000259" key="7">
    <source>
        <dbReference type="Pfam" id="PF12038"/>
    </source>
</evidence>
<dbReference type="Proteomes" id="UP000273643">
    <property type="component" value="Unassembled WGS sequence"/>
</dbReference>
<proteinExistence type="inferred from homology"/>
<evidence type="ECO:0000256" key="3">
    <source>
        <dbReference type="ARBA" id="ARBA00022679"/>
    </source>
</evidence>
<keyword evidence="3" id="KW-0808">Transferase</keyword>
<sequence>MRVLLLSGYDAPSHRRWREQLAARYPDWQWTQLSLPPRHFKWRMRGSGFLWAFEQANRLREPYDLLIATSMVDLSALRGLVPEVARIPTLVYFHENQFAYPQRKQQRANVEPQLINLYTALCADQVAFNSDYNRRTFLAGVADLLSRLPDRVPDTVLAQLHARSRVMPIPIEHDCFVPDRAPEDGPLTLIWNHRWEYDKAPDRLLNGLRRFFELCPEGKAGEPPIRVHVVGQQFRQQPPAFEALKSLLDAHGAGGGWGYVESREAYGRLLAESHVVLSTALHDFQGLSVLEAVAAGCRPLVPDREAYPEWFAPEYRYLSDLENPEFEAQAFAERLLSWCRARAQGEWLAVPDIDFLHERRWHPVYRDELIGLSRTSKI</sequence>
<protein>
    <recommendedName>
        <fullName evidence="5">tRNA-queuosine alpha-mannosyltransferase</fullName>
        <ecNumber evidence="4">2.4.1.110</ecNumber>
    </recommendedName>
</protein>
<dbReference type="Pfam" id="PF12038">
    <property type="entry name" value="QTMAN_N"/>
    <property type="match status" value="1"/>
</dbReference>
<dbReference type="EMBL" id="RJUK01000001">
    <property type="protein sequence ID" value="ROQ19729.1"/>
    <property type="molecule type" value="Genomic_DNA"/>
</dbReference>
<dbReference type="InterPro" id="IPR022701">
    <property type="entry name" value="QTMAN_N"/>
</dbReference>
<reference evidence="8 9" key="1">
    <citation type="submission" date="2018-11" db="EMBL/GenBank/DDBJ databases">
        <title>Genomic Encyclopedia of Type Strains, Phase IV (KMG-IV): sequencing the most valuable type-strain genomes for metagenomic binning, comparative biology and taxonomic classification.</title>
        <authorList>
            <person name="Goeker M."/>
        </authorList>
    </citation>
    <scope>NUCLEOTIDE SEQUENCE [LARGE SCALE GENOMIC DNA]</scope>
    <source>
        <strain evidence="8 9">DSM 16974</strain>
    </source>
</reference>
<comment type="similarity">
    <text evidence="1">Belongs to the glycosyltransferase group 1 family. Glycosyltransferase 4 subfamily.</text>
</comment>
<evidence type="ECO:0000313" key="9">
    <source>
        <dbReference type="Proteomes" id="UP000273643"/>
    </source>
</evidence>
<evidence type="ECO:0000256" key="4">
    <source>
        <dbReference type="ARBA" id="ARBA00044517"/>
    </source>
</evidence>
<name>A0A3N1NV37_9GAMM</name>
<accession>A0A3N1NV37</accession>
<comment type="catalytic activity">
    <reaction evidence="6">
        <text>queuosine(34) in tRNA(Asp) + GDP-alpha-D-mannose = O-4''-alpha-D-mannosylqueuosine(34) in tRNA(Asp) + GDP + H(+)</text>
        <dbReference type="Rhea" id="RHEA:12885"/>
        <dbReference type="Rhea" id="RHEA-COMP:18572"/>
        <dbReference type="Rhea" id="RHEA-COMP:18581"/>
        <dbReference type="ChEBI" id="CHEBI:15378"/>
        <dbReference type="ChEBI" id="CHEBI:57527"/>
        <dbReference type="ChEBI" id="CHEBI:58189"/>
        <dbReference type="ChEBI" id="CHEBI:194431"/>
        <dbReference type="ChEBI" id="CHEBI:194442"/>
        <dbReference type="EC" id="2.4.1.110"/>
    </reaction>
    <physiologicalReaction direction="left-to-right" evidence="6">
        <dbReference type="Rhea" id="RHEA:12886"/>
    </physiologicalReaction>
</comment>
<comment type="caution">
    <text evidence="8">The sequence shown here is derived from an EMBL/GenBank/DDBJ whole genome shotgun (WGS) entry which is preliminary data.</text>
</comment>
<dbReference type="GO" id="GO:0016438">
    <property type="term" value="F:tRNA-queuosine(34) beta-mannosyltransferase activity"/>
    <property type="evidence" value="ECO:0007669"/>
    <property type="project" value="UniProtKB-EC"/>
</dbReference>
<gene>
    <name evidence="8" type="ORF">EDC38_0315</name>
</gene>
<evidence type="ECO:0000256" key="6">
    <source>
        <dbReference type="ARBA" id="ARBA00048439"/>
    </source>
</evidence>
<dbReference type="Gene3D" id="3.40.50.2000">
    <property type="entry name" value="Glycogen Phosphorylase B"/>
    <property type="match status" value="1"/>
</dbReference>
<dbReference type="AlphaFoldDB" id="A0A3N1NV37"/>
<evidence type="ECO:0000256" key="2">
    <source>
        <dbReference type="ARBA" id="ARBA00022676"/>
    </source>
</evidence>
<keyword evidence="2" id="KW-0328">Glycosyltransferase</keyword>
<evidence type="ECO:0000313" key="8">
    <source>
        <dbReference type="EMBL" id="ROQ19729.1"/>
    </source>
</evidence>